<proteinExistence type="predicted"/>
<organism evidence="2 3">
    <name type="scientific">Hymenobacter glacialis</name>
    <dbReference type="NCBI Taxonomy" id="1908236"/>
    <lineage>
        <taxon>Bacteria</taxon>
        <taxon>Pseudomonadati</taxon>
        <taxon>Bacteroidota</taxon>
        <taxon>Cytophagia</taxon>
        <taxon>Cytophagales</taxon>
        <taxon>Hymenobacteraceae</taxon>
        <taxon>Hymenobacter</taxon>
    </lineage>
</organism>
<evidence type="ECO:0000259" key="1">
    <source>
        <dbReference type="Pfam" id="PF03544"/>
    </source>
</evidence>
<dbReference type="AlphaFoldDB" id="A0A1G1SUM9"/>
<dbReference type="GO" id="GO:0055085">
    <property type="term" value="P:transmembrane transport"/>
    <property type="evidence" value="ECO:0007669"/>
    <property type="project" value="InterPro"/>
</dbReference>
<name>A0A1G1SUM9_9BACT</name>
<keyword evidence="3" id="KW-1185">Reference proteome</keyword>
<dbReference type="EMBL" id="MDZC01000101">
    <property type="protein sequence ID" value="OGX82316.1"/>
    <property type="molecule type" value="Genomic_DNA"/>
</dbReference>
<comment type="caution">
    <text evidence="2">The sequence shown here is derived from an EMBL/GenBank/DDBJ whole genome shotgun (WGS) entry which is preliminary data.</text>
</comment>
<dbReference type="SUPFAM" id="SSF74653">
    <property type="entry name" value="TolA/TonB C-terminal domain"/>
    <property type="match status" value="1"/>
</dbReference>
<dbReference type="Proteomes" id="UP000177791">
    <property type="component" value="Unassembled WGS sequence"/>
</dbReference>
<dbReference type="InterPro" id="IPR037682">
    <property type="entry name" value="TonB_C"/>
</dbReference>
<dbReference type="Gene3D" id="3.30.1150.10">
    <property type="match status" value="1"/>
</dbReference>
<gene>
    <name evidence="2" type="ORF">BEN48_05035</name>
</gene>
<accession>A0A1G1SUM9</accession>
<sequence length="260" mass="29101">MSGYISGLHFYPNRPAGCVAYRFSVKTPFVILTVFCLWATSSHAQKKSAKAGAPVQSKLEKGTTGPDGNRVGKWNFYNRKEELELTVDYDSSRVSFMQEDTTRYLVQVGEEWQPKRLARAPRPMGSADHRLATLQGALRYPVSALMGQQQGTMLLSYIVDPNGHTRDYVVEKSVSTACNNEVWRALQTLPDNWIPAIYQGRPVAARFYLTVKFQIMSSAEWRRFKEEYEGRGQSPASAAKVAAAPSPHYVQEVVITAVAQ</sequence>
<reference evidence="2 3" key="1">
    <citation type="submission" date="2016-08" db="EMBL/GenBank/DDBJ databases">
        <title>Hymenobacter coccineus sp. nov., Hymenobacter lapidarius sp. nov. and Hymenobacter glacialis sp. nov., isolated from Antarctic soil.</title>
        <authorList>
            <person name="Sedlacek I."/>
            <person name="Kralova S."/>
            <person name="Kyrova K."/>
            <person name="Maslanova I."/>
            <person name="Stankova E."/>
            <person name="Vrbovska V."/>
            <person name="Nemec M."/>
            <person name="Bartak M."/>
            <person name="Svec P."/>
            <person name="Busse H.-J."/>
            <person name="Pantucek R."/>
        </authorList>
    </citation>
    <scope>NUCLEOTIDE SEQUENCE [LARGE SCALE GENOMIC DNA]</scope>
    <source>
        <strain evidence="2 3">CCM 8648</strain>
    </source>
</reference>
<dbReference type="STRING" id="1908236.BEN48_05035"/>
<protein>
    <recommendedName>
        <fullName evidence="1">TonB C-terminal domain-containing protein</fullName>
    </recommendedName>
</protein>
<evidence type="ECO:0000313" key="2">
    <source>
        <dbReference type="EMBL" id="OGX82316.1"/>
    </source>
</evidence>
<evidence type="ECO:0000313" key="3">
    <source>
        <dbReference type="Proteomes" id="UP000177791"/>
    </source>
</evidence>
<feature type="domain" description="TonB C-terminal" evidence="1">
    <location>
        <begin position="138"/>
        <end position="214"/>
    </location>
</feature>
<dbReference type="Pfam" id="PF03544">
    <property type="entry name" value="TonB_C"/>
    <property type="match status" value="1"/>
</dbReference>